<evidence type="ECO:0000256" key="1">
    <source>
        <dbReference type="SAM" id="Phobius"/>
    </source>
</evidence>
<name>A0ABT7E645_9FIRM</name>
<evidence type="ECO:0000313" key="3">
    <source>
        <dbReference type="Proteomes" id="UP001301012"/>
    </source>
</evidence>
<feature type="transmembrane region" description="Helical" evidence="1">
    <location>
        <begin position="113"/>
        <end position="135"/>
    </location>
</feature>
<evidence type="ECO:0000313" key="2">
    <source>
        <dbReference type="EMBL" id="MDK2562398.1"/>
    </source>
</evidence>
<keyword evidence="1" id="KW-0812">Transmembrane</keyword>
<proteinExistence type="predicted"/>
<protein>
    <recommendedName>
        <fullName evidence="4">Peptidase M50 domain-containing protein</fullName>
    </recommendedName>
</protein>
<keyword evidence="3" id="KW-1185">Reference proteome</keyword>
<comment type="caution">
    <text evidence="2">The sequence shown here is derived from an EMBL/GenBank/DDBJ whole genome shotgun (WGS) entry which is preliminary data.</text>
</comment>
<organism evidence="2 3">
    <name type="scientific">Romboutsia sedimentorum</name>
    <dbReference type="NCBI Taxonomy" id="1368474"/>
    <lineage>
        <taxon>Bacteria</taxon>
        <taxon>Bacillati</taxon>
        <taxon>Bacillota</taxon>
        <taxon>Clostridia</taxon>
        <taxon>Peptostreptococcales</taxon>
        <taxon>Peptostreptococcaceae</taxon>
        <taxon>Romboutsia</taxon>
    </lineage>
</organism>
<sequence>MDFVVYTLVYIIFTPILTVLHELGHAIVALILTKEKVSVNIGNSDLNKKINLNRLVINLNGYKSLLDVAYGYVNWTPVDNKIKMIFMTLGGPIISLIVSILLYIYIINVKLPYILMVSLNALFIFSAIQFLITILPMKYFHKPYVGHTSDGYKILQHFKKSNLGN</sequence>
<feature type="transmembrane region" description="Helical" evidence="1">
    <location>
        <begin position="84"/>
        <end position="107"/>
    </location>
</feature>
<evidence type="ECO:0008006" key="4">
    <source>
        <dbReference type="Google" id="ProtNLM"/>
    </source>
</evidence>
<dbReference type="RefSeq" id="WP_284131378.1">
    <property type="nucleotide sequence ID" value="NZ_JASKYM010000001.1"/>
</dbReference>
<dbReference type="EMBL" id="JASKYM010000001">
    <property type="protein sequence ID" value="MDK2562398.1"/>
    <property type="molecule type" value="Genomic_DNA"/>
</dbReference>
<feature type="transmembrane region" description="Helical" evidence="1">
    <location>
        <begin position="6"/>
        <end position="32"/>
    </location>
</feature>
<keyword evidence="1" id="KW-1133">Transmembrane helix</keyword>
<reference evidence="2 3" key="1">
    <citation type="submission" date="2023-05" db="EMBL/GenBank/DDBJ databases">
        <title>Rombocin, a short stable natural nisin variant, displays selective antimicrobial activity against Listeria monocytogenes and employs dual mode of action to kill target bacterial strains.</title>
        <authorList>
            <person name="Wambui J."/>
            <person name="Stephan R."/>
            <person name="Kuipers O.P."/>
        </authorList>
    </citation>
    <scope>NUCLEOTIDE SEQUENCE [LARGE SCALE GENOMIC DNA]</scope>
    <source>
        <strain evidence="2 3">RC002</strain>
    </source>
</reference>
<keyword evidence="1" id="KW-0472">Membrane</keyword>
<dbReference type="Proteomes" id="UP001301012">
    <property type="component" value="Unassembled WGS sequence"/>
</dbReference>
<gene>
    <name evidence="2" type="ORF">QOZ84_02465</name>
</gene>
<accession>A0ABT7E645</accession>